<proteinExistence type="predicted"/>
<evidence type="ECO:0000313" key="3">
    <source>
        <dbReference type="Proteomes" id="UP001189429"/>
    </source>
</evidence>
<gene>
    <name evidence="2" type="ORF">PCOR1329_LOCUS59248</name>
</gene>
<keyword evidence="3" id="KW-1185">Reference proteome</keyword>
<feature type="region of interest" description="Disordered" evidence="1">
    <location>
        <begin position="1"/>
        <end position="53"/>
    </location>
</feature>
<feature type="compositionally biased region" description="Basic and acidic residues" evidence="1">
    <location>
        <begin position="327"/>
        <end position="337"/>
    </location>
</feature>
<accession>A0ABN9VLS2</accession>
<name>A0ABN9VLS2_9DINO</name>
<organism evidence="2 3">
    <name type="scientific">Prorocentrum cordatum</name>
    <dbReference type="NCBI Taxonomy" id="2364126"/>
    <lineage>
        <taxon>Eukaryota</taxon>
        <taxon>Sar</taxon>
        <taxon>Alveolata</taxon>
        <taxon>Dinophyceae</taxon>
        <taxon>Prorocentrales</taxon>
        <taxon>Prorocentraceae</taxon>
        <taxon>Prorocentrum</taxon>
    </lineage>
</organism>
<dbReference type="Proteomes" id="UP001189429">
    <property type="component" value="Unassembled WGS sequence"/>
</dbReference>
<feature type="compositionally biased region" description="Low complexity" evidence="1">
    <location>
        <begin position="355"/>
        <end position="373"/>
    </location>
</feature>
<comment type="caution">
    <text evidence="2">The sequence shown here is derived from an EMBL/GenBank/DDBJ whole genome shotgun (WGS) entry which is preliminary data.</text>
</comment>
<evidence type="ECO:0008006" key="4">
    <source>
        <dbReference type="Google" id="ProtNLM"/>
    </source>
</evidence>
<feature type="region of interest" description="Disordered" evidence="1">
    <location>
        <begin position="279"/>
        <end position="402"/>
    </location>
</feature>
<evidence type="ECO:0000313" key="2">
    <source>
        <dbReference type="EMBL" id="CAK0874291.1"/>
    </source>
</evidence>
<protein>
    <recommendedName>
        <fullName evidence="4">Exocyst complex component Sec6</fullName>
    </recommendedName>
</protein>
<reference evidence="2" key="1">
    <citation type="submission" date="2023-10" db="EMBL/GenBank/DDBJ databases">
        <authorList>
            <person name="Chen Y."/>
            <person name="Shah S."/>
            <person name="Dougan E. K."/>
            <person name="Thang M."/>
            <person name="Chan C."/>
        </authorList>
    </citation>
    <scope>NUCLEOTIDE SEQUENCE [LARGE SCALE GENOMIC DNA]</scope>
</reference>
<sequence>MAGDSRSPAKRSRKAKSEAADFHSQANRANLFEKTQRQQKPTREERPTKPRNMFCGKCQGDTDEEYEDILMRWAYADLSGSRCWYCERAWCTWCTICHKYNGVEDFRTQARTMIQILEGFKQRRAKFLDDRKKGKKYIKSKRDGVKRVKVSKRRSERHELKEAPVPFYPDKLYAKRFGDPNAHENKKRGHKVSVFNGVRGVLVPDAEEEQPMMATRIIADSLDKEDVLHDGGSESGADPDAVEQQFEDIAADMAEGFHSAASGMIHDCLLMLANNKARETPTRNRDNGKGGDGASPGAAGAAHDADDDAASSAPGPARRRRAFGVRLDSDSASDRPQPKQKKPPRANKQTTQKPSSSRRQGAGAQAAQASRRGTPQQKPATPSKDDKGSQAPGKRGPKGSECYDVASEHWEKIKLADGSSLYFGSNDHVMQRSLERYSKIATSKAAAENIDKTEKDKHLLANRRLDVIGMYIRLNKIRKGQPSAAKGAAAFISLWESLMTYLAHETLPLQVECELIWTQCFEVVSTDAQRLCTVTPMASWKQLRSTLGDDDARRLQRKCVHEACVYQLTEYGSSEECKDGLVALLSSLSDSLALAPDLKIEVEAFKNEKVNELRSQAGACKPDGEDLLSCLLMFPAKGKPILSGAQDAIDQQVDNVALAAKIVDLVEKLRGASRLVREAAGHHVDDPMGDLTAFPQSLMSEADWIGETKLFVDARVAFEDQLPDTLKSFDEALAVAAESRSYYLTTEWGAVVLNLSGAAKCEWGATLCGQVREKWAAAVFVKLRCVIGPAGPVPIQSACDFCLKWLECFEKTIPGVMGQEGYEVPEADCVKDLAISLDRHTEMMAPGMEREHPDVLTQRLAQFREWCESELRPKEALTEFWVVAKDYVRERSSGSALSDREGQAKEIQGWSWSVHIEKLKSAAVGDIPRIRVDMVGRALAVTQRMVNVELLSSIAMTKEHIGMVKELVMMQSSLDHWIKAHRERFVYINNGWWADALFAEMCLDLVAKAVKQATDQITGHLKDMGDRVTQCSITSTALHNPQMLVSEELQATLFNNPKKAELSDAVVELGAAINLVTTDLAQANNKALDEALDKVKKSRRHGKSCIGMEWALRKLLKDAPKEVAEIPAHIDGMKSKLKSRGCIVPNYMQKAMETMRKKALGGGPAA</sequence>
<feature type="compositionally biased region" description="Basic and acidic residues" evidence="1">
    <location>
        <begin position="279"/>
        <end position="289"/>
    </location>
</feature>
<dbReference type="EMBL" id="CAUYUJ010017382">
    <property type="protein sequence ID" value="CAK0874291.1"/>
    <property type="molecule type" value="Genomic_DNA"/>
</dbReference>
<evidence type="ECO:0000256" key="1">
    <source>
        <dbReference type="SAM" id="MobiDB-lite"/>
    </source>
</evidence>